<feature type="compositionally biased region" description="Basic and acidic residues" evidence="1">
    <location>
        <begin position="13"/>
        <end position="25"/>
    </location>
</feature>
<sequence length="25" mass="2739">MGRMGRRGVVAGERCRGGDVGRYEN</sequence>
<organism evidence="2 3">
    <name type="scientific">Trifolium medium</name>
    <dbReference type="NCBI Taxonomy" id="97028"/>
    <lineage>
        <taxon>Eukaryota</taxon>
        <taxon>Viridiplantae</taxon>
        <taxon>Streptophyta</taxon>
        <taxon>Embryophyta</taxon>
        <taxon>Tracheophyta</taxon>
        <taxon>Spermatophyta</taxon>
        <taxon>Magnoliopsida</taxon>
        <taxon>eudicotyledons</taxon>
        <taxon>Gunneridae</taxon>
        <taxon>Pentapetalae</taxon>
        <taxon>rosids</taxon>
        <taxon>fabids</taxon>
        <taxon>Fabales</taxon>
        <taxon>Fabaceae</taxon>
        <taxon>Papilionoideae</taxon>
        <taxon>50 kb inversion clade</taxon>
        <taxon>NPAAA clade</taxon>
        <taxon>Hologalegina</taxon>
        <taxon>IRL clade</taxon>
        <taxon>Trifolieae</taxon>
        <taxon>Trifolium</taxon>
    </lineage>
</organism>
<accession>A0A392SJY1</accession>
<evidence type="ECO:0000313" key="2">
    <source>
        <dbReference type="EMBL" id="MCI48757.1"/>
    </source>
</evidence>
<dbReference type="AlphaFoldDB" id="A0A392SJY1"/>
<reference evidence="2 3" key="1">
    <citation type="journal article" date="2018" name="Front. Plant Sci.">
        <title>Red Clover (Trifolium pratense) and Zigzag Clover (T. medium) - A Picture of Genomic Similarities and Differences.</title>
        <authorList>
            <person name="Dluhosova J."/>
            <person name="Istvanek J."/>
            <person name="Nedelnik J."/>
            <person name="Repkova J."/>
        </authorList>
    </citation>
    <scope>NUCLEOTIDE SEQUENCE [LARGE SCALE GENOMIC DNA]</scope>
    <source>
        <strain evidence="3">cv. 10/8</strain>
        <tissue evidence="2">Leaf</tissue>
    </source>
</reference>
<dbReference type="EMBL" id="LXQA010391220">
    <property type="protein sequence ID" value="MCI48757.1"/>
    <property type="molecule type" value="Genomic_DNA"/>
</dbReference>
<name>A0A392SJY1_9FABA</name>
<dbReference type="Proteomes" id="UP000265520">
    <property type="component" value="Unassembled WGS sequence"/>
</dbReference>
<evidence type="ECO:0000313" key="3">
    <source>
        <dbReference type="Proteomes" id="UP000265520"/>
    </source>
</evidence>
<comment type="caution">
    <text evidence="2">The sequence shown here is derived from an EMBL/GenBank/DDBJ whole genome shotgun (WGS) entry which is preliminary data.</text>
</comment>
<protein>
    <submittedName>
        <fullName evidence="2">Uncharacterized protein</fullName>
    </submittedName>
</protein>
<feature type="region of interest" description="Disordered" evidence="1">
    <location>
        <begin position="1"/>
        <end position="25"/>
    </location>
</feature>
<feature type="non-terminal residue" evidence="2">
    <location>
        <position position="25"/>
    </location>
</feature>
<proteinExistence type="predicted"/>
<evidence type="ECO:0000256" key="1">
    <source>
        <dbReference type="SAM" id="MobiDB-lite"/>
    </source>
</evidence>
<keyword evidence="3" id="KW-1185">Reference proteome</keyword>